<evidence type="ECO:0000256" key="1">
    <source>
        <dbReference type="ARBA" id="ARBA00006484"/>
    </source>
</evidence>
<evidence type="ECO:0000313" key="3">
    <source>
        <dbReference type="Proteomes" id="UP000015346"/>
    </source>
</evidence>
<evidence type="ECO:0000313" key="2">
    <source>
        <dbReference type="EMBL" id="EPX83085.1"/>
    </source>
</evidence>
<dbReference type="SUPFAM" id="SSF51735">
    <property type="entry name" value="NAD(P)-binding Rossmann-fold domains"/>
    <property type="match status" value="1"/>
</dbReference>
<organism evidence="2 3">
    <name type="scientific">Rubellimicrobium thermophilum DSM 16684</name>
    <dbReference type="NCBI Taxonomy" id="1123069"/>
    <lineage>
        <taxon>Bacteria</taxon>
        <taxon>Pseudomonadati</taxon>
        <taxon>Pseudomonadota</taxon>
        <taxon>Alphaproteobacteria</taxon>
        <taxon>Rhodobacterales</taxon>
        <taxon>Roseobacteraceae</taxon>
        <taxon>Rubellimicrobium</taxon>
    </lineage>
</organism>
<dbReference type="InterPro" id="IPR036291">
    <property type="entry name" value="NAD(P)-bd_dom_sf"/>
</dbReference>
<dbReference type="PANTHER" id="PTHR42760:SF135">
    <property type="entry name" value="BLL7886 PROTEIN"/>
    <property type="match status" value="1"/>
</dbReference>
<dbReference type="GO" id="GO:0030497">
    <property type="term" value="P:fatty acid elongation"/>
    <property type="evidence" value="ECO:0007669"/>
    <property type="project" value="TreeGrafter"/>
</dbReference>
<dbReference type="Proteomes" id="UP000015346">
    <property type="component" value="Unassembled WGS sequence"/>
</dbReference>
<dbReference type="RefSeq" id="WP_021098774.1">
    <property type="nucleotide sequence ID" value="NZ_KE557324.1"/>
</dbReference>
<dbReference type="HOGENOM" id="CLU_010194_1_2_5"/>
<protein>
    <submittedName>
        <fullName evidence="2">Product</fullName>
    </submittedName>
</protein>
<sequence>MTTRVALLTAAGSGIGAAAARELAARGWRVALLSPSGRAERLAAELGGIGITGSYESGEDVVRLRDAALSGWGRIDALVCSAGHGPRGGVLDLPDADWHRALEVYFLSAMRPIRLVAPQMGEGGSIVAVTSYAAQQPAALYPTSSAMRAGLHAALKLVADELGPRGIRVNAVLPGFIDSIPQPPERYAGAALGRQGRVEEAARAIAFLCSEDASYVTGTTLRVDGGLARMP</sequence>
<name>S9RYM2_9RHOB</name>
<gene>
    <name evidence="2" type="ORF">ruthe_02702</name>
</gene>
<accession>S9RYM2</accession>
<dbReference type="STRING" id="1123069.ruthe_02702"/>
<dbReference type="EMBL" id="AOLV01000033">
    <property type="protein sequence ID" value="EPX83085.1"/>
    <property type="molecule type" value="Genomic_DNA"/>
</dbReference>
<proteinExistence type="inferred from homology"/>
<dbReference type="InterPro" id="IPR002347">
    <property type="entry name" value="SDR_fam"/>
</dbReference>
<keyword evidence="3" id="KW-1185">Reference proteome</keyword>
<dbReference type="PATRIC" id="fig|1123069.3.peg.2676"/>
<dbReference type="PANTHER" id="PTHR42760">
    <property type="entry name" value="SHORT-CHAIN DEHYDROGENASES/REDUCTASES FAMILY MEMBER"/>
    <property type="match status" value="1"/>
</dbReference>
<comment type="caution">
    <text evidence="2">The sequence shown here is derived from an EMBL/GenBank/DDBJ whole genome shotgun (WGS) entry which is preliminary data.</text>
</comment>
<dbReference type="Gene3D" id="3.40.50.720">
    <property type="entry name" value="NAD(P)-binding Rossmann-like Domain"/>
    <property type="match status" value="1"/>
</dbReference>
<dbReference type="GO" id="GO:0016616">
    <property type="term" value="F:oxidoreductase activity, acting on the CH-OH group of donors, NAD or NADP as acceptor"/>
    <property type="evidence" value="ECO:0007669"/>
    <property type="project" value="TreeGrafter"/>
</dbReference>
<reference evidence="2 3" key="1">
    <citation type="journal article" date="2013" name="Stand. Genomic Sci.">
        <title>Genome sequence of the reddish-pigmented Rubellimicrobium thermophilum type strain (DSM 16684(T)), a member of the Roseobacter clade.</title>
        <authorList>
            <person name="Fiebig A."/>
            <person name="Riedel T."/>
            <person name="Gronow S."/>
            <person name="Petersen J."/>
            <person name="Klenk H.P."/>
            <person name="Goker M."/>
        </authorList>
    </citation>
    <scope>NUCLEOTIDE SEQUENCE [LARGE SCALE GENOMIC DNA]</scope>
    <source>
        <strain evidence="2 3">DSM 16684</strain>
    </source>
</reference>
<dbReference type="AlphaFoldDB" id="S9RYM2"/>
<dbReference type="Pfam" id="PF13561">
    <property type="entry name" value="adh_short_C2"/>
    <property type="match status" value="1"/>
</dbReference>
<dbReference type="PRINTS" id="PR00081">
    <property type="entry name" value="GDHRDH"/>
</dbReference>
<comment type="similarity">
    <text evidence="1">Belongs to the short-chain dehydrogenases/reductases (SDR) family.</text>
</comment>